<dbReference type="PRINTS" id="PR00355">
    <property type="entry name" value="ADRENODOXIN"/>
</dbReference>
<dbReference type="InterPro" id="IPR001055">
    <property type="entry name" value="Adrenodoxin-like"/>
</dbReference>
<dbReference type="Gene3D" id="3.10.20.30">
    <property type="match status" value="1"/>
</dbReference>
<keyword evidence="5" id="KW-0411">Iron-sulfur</keyword>
<dbReference type="OrthoDB" id="9799640at2"/>
<evidence type="ECO:0000256" key="6">
    <source>
        <dbReference type="ARBA" id="ARBA00034078"/>
    </source>
</evidence>
<dbReference type="InterPro" id="IPR036010">
    <property type="entry name" value="2Fe-2S_ferredoxin-like_sf"/>
</dbReference>
<evidence type="ECO:0000256" key="1">
    <source>
        <dbReference type="ARBA" id="ARBA00010914"/>
    </source>
</evidence>
<dbReference type="Pfam" id="PF00111">
    <property type="entry name" value="Fer2"/>
    <property type="match status" value="1"/>
</dbReference>
<dbReference type="PANTHER" id="PTHR23426">
    <property type="entry name" value="FERREDOXIN/ADRENODOXIN"/>
    <property type="match status" value="1"/>
</dbReference>
<dbReference type="EMBL" id="FMAF01000017">
    <property type="protein sequence ID" value="SCB43702.1"/>
    <property type="molecule type" value="Genomic_DNA"/>
</dbReference>
<feature type="domain" description="2Fe-2S ferredoxin-type" evidence="7">
    <location>
        <begin position="2"/>
        <end position="106"/>
    </location>
</feature>
<dbReference type="GO" id="GO:0051537">
    <property type="term" value="F:2 iron, 2 sulfur cluster binding"/>
    <property type="evidence" value="ECO:0007669"/>
    <property type="project" value="UniProtKB-KW"/>
</dbReference>
<evidence type="ECO:0000256" key="4">
    <source>
        <dbReference type="ARBA" id="ARBA00023004"/>
    </source>
</evidence>
<evidence type="ECO:0000256" key="2">
    <source>
        <dbReference type="ARBA" id="ARBA00022714"/>
    </source>
</evidence>
<dbReference type="GO" id="GO:0009055">
    <property type="term" value="F:electron transfer activity"/>
    <property type="evidence" value="ECO:0007669"/>
    <property type="project" value="TreeGrafter"/>
</dbReference>
<dbReference type="PROSITE" id="PS00814">
    <property type="entry name" value="ADX"/>
    <property type="match status" value="1"/>
</dbReference>
<dbReference type="GO" id="GO:0046872">
    <property type="term" value="F:metal ion binding"/>
    <property type="evidence" value="ECO:0007669"/>
    <property type="project" value="UniProtKB-KW"/>
</dbReference>
<dbReference type="CDD" id="cd00207">
    <property type="entry name" value="fer2"/>
    <property type="match status" value="1"/>
</dbReference>
<evidence type="ECO:0000313" key="9">
    <source>
        <dbReference type="Proteomes" id="UP000199205"/>
    </source>
</evidence>
<keyword evidence="2" id="KW-0001">2Fe-2S</keyword>
<keyword evidence="4" id="KW-0408">Iron</keyword>
<reference evidence="8 9" key="1">
    <citation type="submission" date="2016-08" db="EMBL/GenBank/DDBJ databases">
        <authorList>
            <person name="Seilhamer J.J."/>
        </authorList>
    </citation>
    <scope>NUCLEOTIDE SEQUENCE [LARGE SCALE GENOMIC DNA]</scope>
    <source>
        <strain evidence="8 9">P1-7</strain>
    </source>
</reference>
<dbReference type="RefSeq" id="WP_092575693.1">
    <property type="nucleotide sequence ID" value="NZ_FMAF01000017.1"/>
</dbReference>
<accession>A0A1C3WUI7</accession>
<dbReference type="InterPro" id="IPR018298">
    <property type="entry name" value="Adrenodoxin_Fe-S_BS"/>
</dbReference>
<comment type="cofactor">
    <cofactor evidence="6">
        <name>[2Fe-2S] cluster</name>
        <dbReference type="ChEBI" id="CHEBI:190135"/>
    </cofactor>
</comment>
<dbReference type="PANTHER" id="PTHR23426:SF65">
    <property type="entry name" value="FERREDOXIN-2, MITOCHONDRIAL"/>
    <property type="match status" value="1"/>
</dbReference>
<dbReference type="InterPro" id="IPR001041">
    <property type="entry name" value="2Fe-2S_ferredoxin-type"/>
</dbReference>
<dbReference type="GO" id="GO:0005829">
    <property type="term" value="C:cytosol"/>
    <property type="evidence" value="ECO:0007669"/>
    <property type="project" value="TreeGrafter"/>
</dbReference>
<dbReference type="SUPFAM" id="SSF54292">
    <property type="entry name" value="2Fe-2S ferredoxin-like"/>
    <property type="match status" value="1"/>
</dbReference>
<protein>
    <submittedName>
        <fullName evidence="8">Ferredoxin, 2Fe-2S</fullName>
    </submittedName>
</protein>
<evidence type="ECO:0000313" key="8">
    <source>
        <dbReference type="EMBL" id="SCB43702.1"/>
    </source>
</evidence>
<dbReference type="AlphaFoldDB" id="A0A1C3WUI7"/>
<dbReference type="InterPro" id="IPR012675">
    <property type="entry name" value="Beta-grasp_dom_sf"/>
</dbReference>
<evidence type="ECO:0000256" key="3">
    <source>
        <dbReference type="ARBA" id="ARBA00022723"/>
    </source>
</evidence>
<dbReference type="PROSITE" id="PS51085">
    <property type="entry name" value="2FE2S_FER_2"/>
    <property type="match status" value="1"/>
</dbReference>
<evidence type="ECO:0000259" key="7">
    <source>
        <dbReference type="PROSITE" id="PS51085"/>
    </source>
</evidence>
<organism evidence="8 9">
    <name type="scientific">Rhizobium lusitanum</name>
    <dbReference type="NCBI Taxonomy" id="293958"/>
    <lineage>
        <taxon>Bacteria</taxon>
        <taxon>Pseudomonadati</taxon>
        <taxon>Pseudomonadota</taxon>
        <taxon>Alphaproteobacteria</taxon>
        <taxon>Hyphomicrobiales</taxon>
        <taxon>Rhizobiaceae</taxon>
        <taxon>Rhizobium/Agrobacterium group</taxon>
        <taxon>Rhizobium</taxon>
    </lineage>
</organism>
<comment type="similarity">
    <text evidence="1">Belongs to the adrenodoxin/putidaredoxin family.</text>
</comment>
<dbReference type="Proteomes" id="UP000199205">
    <property type="component" value="Unassembled WGS sequence"/>
</dbReference>
<sequence>MTKILFISHDGRETAVDAADGDNVMRAALANDVDGIVAECGGSMMCATCHCYVDEAWLEAVGDRADGEEDMLESAACEVKQTSRLSCQIRLRPELDGLIIHLPESQT</sequence>
<proteinExistence type="inferred from homology"/>
<name>A0A1C3WUI7_9HYPH</name>
<keyword evidence="3" id="KW-0479">Metal-binding</keyword>
<gene>
    <name evidence="8" type="ORF">GA0061101_117119</name>
</gene>
<dbReference type="GO" id="GO:0140647">
    <property type="term" value="P:P450-containing electron transport chain"/>
    <property type="evidence" value="ECO:0007669"/>
    <property type="project" value="InterPro"/>
</dbReference>
<evidence type="ECO:0000256" key="5">
    <source>
        <dbReference type="ARBA" id="ARBA00023014"/>
    </source>
</evidence>